<evidence type="ECO:0000313" key="2">
    <source>
        <dbReference type="Proteomes" id="UP000078284"/>
    </source>
</evidence>
<sequence>MNHLSQATLKQMKIMIQARNKEENLEIQLEHNHLDLVTKKRKQPYRSTTI</sequence>
<dbReference type="EMBL" id="LUHQ01000003">
    <property type="protein sequence ID" value="OAP02737.1"/>
    <property type="molecule type" value="Genomic_DNA"/>
</dbReference>
<reference evidence="2" key="1">
    <citation type="journal article" date="2016" name="Proc. Natl. Acad. Sci. U.S.A.">
        <title>Chromosome-level assembly of Arabidopsis thaliana Ler reveals the extent of translocation and inversion polymorphisms.</title>
        <authorList>
            <person name="Zapata L."/>
            <person name="Ding J."/>
            <person name="Willing E.M."/>
            <person name="Hartwig B."/>
            <person name="Bezdan D."/>
            <person name="Jiao W.B."/>
            <person name="Patel V."/>
            <person name="Velikkakam James G."/>
            <person name="Koornneef M."/>
            <person name="Ossowski S."/>
            <person name="Schneeberger K."/>
        </authorList>
    </citation>
    <scope>NUCLEOTIDE SEQUENCE [LARGE SCALE GENOMIC DNA]</scope>
    <source>
        <strain evidence="2">cv. Landsberg erecta</strain>
    </source>
</reference>
<organism evidence="1 2">
    <name type="scientific">Arabidopsis thaliana</name>
    <name type="common">Mouse-ear cress</name>
    <dbReference type="NCBI Taxonomy" id="3702"/>
    <lineage>
        <taxon>Eukaryota</taxon>
        <taxon>Viridiplantae</taxon>
        <taxon>Streptophyta</taxon>
        <taxon>Embryophyta</taxon>
        <taxon>Tracheophyta</taxon>
        <taxon>Spermatophyta</taxon>
        <taxon>Magnoliopsida</taxon>
        <taxon>eudicotyledons</taxon>
        <taxon>Gunneridae</taxon>
        <taxon>Pentapetalae</taxon>
        <taxon>rosids</taxon>
        <taxon>malvids</taxon>
        <taxon>Brassicales</taxon>
        <taxon>Brassicaceae</taxon>
        <taxon>Camelineae</taxon>
        <taxon>Arabidopsis</taxon>
    </lineage>
</organism>
<protein>
    <submittedName>
        <fullName evidence="1">Uncharacterized protein</fullName>
    </submittedName>
</protein>
<dbReference type="ExpressionAtlas" id="A0A178V914">
    <property type="expression patterns" value="baseline and differential"/>
</dbReference>
<name>A0A178V914_ARATH</name>
<proteinExistence type="predicted"/>
<dbReference type="AlphaFoldDB" id="A0A178V914"/>
<comment type="caution">
    <text evidence="1">The sequence shown here is derived from an EMBL/GenBank/DDBJ whole genome shotgun (WGS) entry which is preliminary data.</text>
</comment>
<gene>
    <name evidence="1" type="ordered locus">AXX17_At3g27740</name>
</gene>
<accession>A0A178V914</accession>
<dbReference type="Proteomes" id="UP000078284">
    <property type="component" value="Chromosome 3"/>
</dbReference>
<evidence type="ECO:0000313" key="1">
    <source>
        <dbReference type="EMBL" id="OAP02737.1"/>
    </source>
</evidence>